<dbReference type="InterPro" id="IPR050950">
    <property type="entry name" value="HTH-type_LysR_regulators"/>
</dbReference>
<evidence type="ECO:0000256" key="4">
    <source>
        <dbReference type="ARBA" id="ARBA00023163"/>
    </source>
</evidence>
<protein>
    <submittedName>
        <fullName evidence="6">DNA-binding transcriptional regulator, LysR family</fullName>
    </submittedName>
</protein>
<dbReference type="SUPFAM" id="SSF46785">
    <property type="entry name" value="Winged helix' DNA-binding domain"/>
    <property type="match status" value="1"/>
</dbReference>
<dbReference type="InterPro" id="IPR036390">
    <property type="entry name" value="WH_DNA-bd_sf"/>
</dbReference>
<organism evidence="6 7">
    <name type="scientific">Abditibacterium utsteinense</name>
    <dbReference type="NCBI Taxonomy" id="1960156"/>
    <lineage>
        <taxon>Bacteria</taxon>
        <taxon>Pseudomonadati</taxon>
        <taxon>Abditibacteriota</taxon>
        <taxon>Abditibacteriia</taxon>
        <taxon>Abditibacteriales</taxon>
        <taxon>Abditibacteriaceae</taxon>
        <taxon>Abditibacterium</taxon>
    </lineage>
</organism>
<gene>
    <name evidence="6" type="ORF">B1R32_10172</name>
</gene>
<dbReference type="Gene3D" id="1.10.10.10">
    <property type="entry name" value="Winged helix-like DNA-binding domain superfamily/Winged helix DNA-binding domain"/>
    <property type="match status" value="1"/>
</dbReference>
<dbReference type="GO" id="GO:0003677">
    <property type="term" value="F:DNA binding"/>
    <property type="evidence" value="ECO:0007669"/>
    <property type="project" value="UniProtKB-KW"/>
</dbReference>
<keyword evidence="3 6" id="KW-0238">DNA-binding</keyword>
<dbReference type="EMBL" id="NIGF01000001">
    <property type="protein sequence ID" value="PQV65333.1"/>
    <property type="molecule type" value="Genomic_DNA"/>
</dbReference>
<dbReference type="InterPro" id="IPR036388">
    <property type="entry name" value="WH-like_DNA-bd_sf"/>
</dbReference>
<name>A0A2S8SX06_9BACT</name>
<evidence type="ECO:0000256" key="1">
    <source>
        <dbReference type="ARBA" id="ARBA00009437"/>
    </source>
</evidence>
<dbReference type="InParanoid" id="A0A2S8SX06"/>
<dbReference type="CDD" id="cd05466">
    <property type="entry name" value="PBP2_LTTR_substrate"/>
    <property type="match status" value="1"/>
</dbReference>
<keyword evidence="7" id="KW-1185">Reference proteome</keyword>
<dbReference type="PRINTS" id="PR00039">
    <property type="entry name" value="HTHLYSR"/>
</dbReference>
<dbReference type="PANTHER" id="PTHR30419:SF8">
    <property type="entry name" value="NITROGEN ASSIMILATION TRANSCRIPTIONAL ACTIVATOR-RELATED"/>
    <property type="match status" value="1"/>
</dbReference>
<feature type="domain" description="HTH lysR-type" evidence="5">
    <location>
        <begin position="1"/>
        <end position="58"/>
    </location>
</feature>
<evidence type="ECO:0000313" key="7">
    <source>
        <dbReference type="Proteomes" id="UP000237684"/>
    </source>
</evidence>
<sequence>MELYQLKLFVDLAEKKNFTQVANENYVTQAAVTLQIRKLESELGVPLFHRTTRAVTLLEAGNRLLPYAQNMLKLSDEAKESVRETKMEVSGLVRVASVHSVGLYELPFYIKKFLQKFPHVNLRIEYRTSDDIYRELLAGDIDVGIVAYPNEMSRIECREFFSDDLAIVCMKDHAFAKKKNVELSEMEGQNFVQFTEETPTRRATDAVLAEHGITVNVRTECDNIEILKQMIEIGYGIALLPRNSLTNDDKERGLRLVDLKDIKIERPLGILLLKNAPRFKAMRAFVDTLSPKTEAPAA</sequence>
<dbReference type="SUPFAM" id="SSF53850">
    <property type="entry name" value="Periplasmic binding protein-like II"/>
    <property type="match status" value="1"/>
</dbReference>
<keyword evidence="2" id="KW-0805">Transcription regulation</keyword>
<proteinExistence type="inferred from homology"/>
<evidence type="ECO:0000313" key="6">
    <source>
        <dbReference type="EMBL" id="PQV65333.1"/>
    </source>
</evidence>
<comment type="caution">
    <text evidence="6">The sequence shown here is derived from an EMBL/GenBank/DDBJ whole genome shotgun (WGS) entry which is preliminary data.</text>
</comment>
<dbReference type="PANTHER" id="PTHR30419">
    <property type="entry name" value="HTH-TYPE TRANSCRIPTIONAL REGULATOR YBHD"/>
    <property type="match status" value="1"/>
</dbReference>
<evidence type="ECO:0000256" key="3">
    <source>
        <dbReference type="ARBA" id="ARBA00023125"/>
    </source>
</evidence>
<reference evidence="6 7" key="1">
    <citation type="journal article" date="2018" name="Syst. Appl. Microbiol.">
        <title>Abditibacterium utsteinense sp. nov., the first cultivated member of candidate phylum FBP, isolated from ice-free Antarctic soil samples.</title>
        <authorList>
            <person name="Tahon G."/>
            <person name="Tytgat B."/>
            <person name="Lebbe L."/>
            <person name="Carlier A."/>
            <person name="Willems A."/>
        </authorList>
    </citation>
    <scope>NUCLEOTIDE SEQUENCE [LARGE SCALE GENOMIC DNA]</scope>
    <source>
        <strain evidence="6 7">LMG 29911</strain>
    </source>
</reference>
<accession>A0A2S8SX06</accession>
<keyword evidence="4" id="KW-0804">Transcription</keyword>
<dbReference type="InterPro" id="IPR005119">
    <property type="entry name" value="LysR_subst-bd"/>
</dbReference>
<dbReference type="InterPro" id="IPR000847">
    <property type="entry name" value="LysR_HTH_N"/>
</dbReference>
<dbReference type="FunCoup" id="A0A2S8SX06">
    <property type="interactions" value="40"/>
</dbReference>
<dbReference type="PROSITE" id="PS50931">
    <property type="entry name" value="HTH_LYSR"/>
    <property type="match status" value="1"/>
</dbReference>
<comment type="similarity">
    <text evidence="1">Belongs to the LysR transcriptional regulatory family.</text>
</comment>
<dbReference type="Proteomes" id="UP000237684">
    <property type="component" value="Unassembled WGS sequence"/>
</dbReference>
<dbReference type="Pfam" id="PF00126">
    <property type="entry name" value="HTH_1"/>
    <property type="match status" value="1"/>
</dbReference>
<dbReference type="AlphaFoldDB" id="A0A2S8SX06"/>
<dbReference type="Pfam" id="PF03466">
    <property type="entry name" value="LysR_substrate"/>
    <property type="match status" value="1"/>
</dbReference>
<evidence type="ECO:0000256" key="2">
    <source>
        <dbReference type="ARBA" id="ARBA00023015"/>
    </source>
</evidence>
<dbReference type="GO" id="GO:0005829">
    <property type="term" value="C:cytosol"/>
    <property type="evidence" value="ECO:0007669"/>
    <property type="project" value="TreeGrafter"/>
</dbReference>
<dbReference type="Gene3D" id="3.40.190.290">
    <property type="match status" value="1"/>
</dbReference>
<dbReference type="FunFam" id="1.10.10.10:FF:000001">
    <property type="entry name" value="LysR family transcriptional regulator"/>
    <property type="match status" value="1"/>
</dbReference>
<dbReference type="OrthoDB" id="119203at2"/>
<dbReference type="RefSeq" id="WP_105482080.1">
    <property type="nucleotide sequence ID" value="NZ_NIGF01000001.1"/>
</dbReference>
<evidence type="ECO:0000259" key="5">
    <source>
        <dbReference type="PROSITE" id="PS50931"/>
    </source>
</evidence>
<dbReference type="GO" id="GO:0003700">
    <property type="term" value="F:DNA-binding transcription factor activity"/>
    <property type="evidence" value="ECO:0007669"/>
    <property type="project" value="InterPro"/>
</dbReference>